<feature type="compositionally biased region" description="Low complexity" evidence="1">
    <location>
        <begin position="26"/>
        <end position="41"/>
    </location>
</feature>
<reference evidence="2" key="1">
    <citation type="submission" date="2020-02" db="EMBL/GenBank/DDBJ databases">
        <authorList>
            <person name="Meier V. D."/>
        </authorList>
    </citation>
    <scope>NUCLEOTIDE SEQUENCE</scope>
    <source>
        <strain evidence="2">AVDCRST_MAG19</strain>
    </source>
</reference>
<dbReference type="AlphaFoldDB" id="A0A6J4VMC4"/>
<evidence type="ECO:0000313" key="2">
    <source>
        <dbReference type="EMBL" id="CAA9582200.1"/>
    </source>
</evidence>
<dbReference type="EMBL" id="CADCWL010000233">
    <property type="protein sequence ID" value="CAA9582200.1"/>
    <property type="molecule type" value="Genomic_DNA"/>
</dbReference>
<feature type="compositionally biased region" description="Low complexity" evidence="1">
    <location>
        <begin position="127"/>
        <end position="139"/>
    </location>
</feature>
<feature type="region of interest" description="Disordered" evidence="1">
    <location>
        <begin position="101"/>
        <end position="258"/>
    </location>
</feature>
<organism evidence="2">
    <name type="scientific">uncultured Thermomicrobiales bacterium</name>
    <dbReference type="NCBI Taxonomy" id="1645740"/>
    <lineage>
        <taxon>Bacteria</taxon>
        <taxon>Pseudomonadati</taxon>
        <taxon>Thermomicrobiota</taxon>
        <taxon>Thermomicrobia</taxon>
        <taxon>Thermomicrobiales</taxon>
        <taxon>environmental samples</taxon>
    </lineage>
</organism>
<name>A0A6J4VMC4_9BACT</name>
<sequence>GHRPSGVDAALHPAEGHDRRGDPRGRAPARCAPPLRGGARAHPPRQPDHRAPSPRRPGPGRGPLSRAGQRHLRCRAQGRAACCLHQLLREHGRARAHALLPRALRRLGRPPPRRARRARPRRGGAGAAARAASPGQRGADVPPGRLLPGTGARGCPGPANAGGARRDLPLPAARRASRTSALEGRGDRRARDREQGGGAAARDRAGDAGPRRPSALLPRLGRSDRDGQAGVPRRHVPVPGRPVPGRPPERPTGRPRHL</sequence>
<protein>
    <submittedName>
        <fullName evidence="2">Uncharacterized protein</fullName>
    </submittedName>
</protein>
<feature type="non-terminal residue" evidence="2">
    <location>
        <position position="1"/>
    </location>
</feature>
<feature type="compositionally biased region" description="Low complexity" evidence="1">
    <location>
        <begin position="169"/>
        <end position="182"/>
    </location>
</feature>
<evidence type="ECO:0000256" key="1">
    <source>
        <dbReference type="SAM" id="MobiDB-lite"/>
    </source>
</evidence>
<feature type="region of interest" description="Disordered" evidence="1">
    <location>
        <begin position="1"/>
        <end position="72"/>
    </location>
</feature>
<feature type="non-terminal residue" evidence="2">
    <location>
        <position position="258"/>
    </location>
</feature>
<proteinExistence type="predicted"/>
<feature type="compositionally biased region" description="Basic residues" evidence="1">
    <location>
        <begin position="103"/>
        <end position="122"/>
    </location>
</feature>
<accession>A0A6J4VMC4</accession>
<feature type="compositionally biased region" description="Basic and acidic residues" evidence="1">
    <location>
        <begin position="184"/>
        <end position="210"/>
    </location>
</feature>
<feature type="compositionally biased region" description="Basic and acidic residues" evidence="1">
    <location>
        <begin position="14"/>
        <end position="25"/>
    </location>
</feature>
<gene>
    <name evidence="2" type="ORF">AVDCRST_MAG19-4164</name>
</gene>